<evidence type="ECO:0000256" key="2">
    <source>
        <dbReference type="ARBA" id="ARBA00001974"/>
    </source>
</evidence>
<keyword evidence="6" id="KW-0285">Flavoprotein</keyword>
<evidence type="ECO:0000259" key="14">
    <source>
        <dbReference type="PROSITE" id="PS51645"/>
    </source>
</evidence>
<dbReference type="GO" id="GO:0003677">
    <property type="term" value="F:DNA binding"/>
    <property type="evidence" value="ECO:0007669"/>
    <property type="project" value="UniProtKB-KW"/>
</dbReference>
<dbReference type="PANTHER" id="PTHR10211:SF0">
    <property type="entry name" value="DEOXYRIBODIPYRIMIDINE PHOTO-LYASE"/>
    <property type="match status" value="1"/>
</dbReference>
<dbReference type="InterPro" id="IPR052219">
    <property type="entry name" value="Photolyase_Class-2"/>
</dbReference>
<gene>
    <name evidence="15" type="ORF">A7E78_11165</name>
</gene>
<evidence type="ECO:0000256" key="4">
    <source>
        <dbReference type="ARBA" id="ARBA00013149"/>
    </source>
</evidence>
<evidence type="ECO:0000256" key="10">
    <source>
        <dbReference type="ARBA" id="ARBA00023204"/>
    </source>
</evidence>
<evidence type="ECO:0000256" key="8">
    <source>
        <dbReference type="ARBA" id="ARBA00022827"/>
    </source>
</evidence>
<evidence type="ECO:0000256" key="13">
    <source>
        <dbReference type="ARBA" id="ARBA00033999"/>
    </source>
</evidence>
<reference evidence="15 16" key="1">
    <citation type="journal article" date="2017" name="Genome Announc.">
        <title>Complete Genome Sequences of Two Acetylene-Fermenting Pelobacter acetylenicus Strains.</title>
        <authorList>
            <person name="Sutton J.M."/>
            <person name="Baesman S.M."/>
            <person name="Fierst J.L."/>
            <person name="Poret-Peterson A.T."/>
            <person name="Oremland R.S."/>
            <person name="Dunlap D.S."/>
            <person name="Akob D.M."/>
        </authorList>
    </citation>
    <scope>NUCLEOTIDE SEQUENCE [LARGE SCALE GENOMIC DNA]</scope>
    <source>
        <strain evidence="15 16">SFB93</strain>
    </source>
</reference>
<keyword evidence="7" id="KW-0227">DNA damage</keyword>
<evidence type="ECO:0000313" key="16">
    <source>
        <dbReference type="Proteomes" id="UP000182517"/>
    </source>
</evidence>
<organism evidence="15 16">
    <name type="scientific">Syntrophotalea acetylenivorans</name>
    <dbReference type="NCBI Taxonomy" id="1842532"/>
    <lineage>
        <taxon>Bacteria</taxon>
        <taxon>Pseudomonadati</taxon>
        <taxon>Thermodesulfobacteriota</taxon>
        <taxon>Desulfuromonadia</taxon>
        <taxon>Desulfuromonadales</taxon>
        <taxon>Syntrophotaleaceae</taxon>
        <taxon>Syntrophotalea</taxon>
    </lineage>
</organism>
<comment type="cofactor">
    <cofactor evidence="2">
        <name>FAD</name>
        <dbReference type="ChEBI" id="CHEBI:57692"/>
    </cofactor>
</comment>
<dbReference type="RefSeq" id="WP_072284389.1">
    <property type="nucleotide sequence ID" value="NZ_CP015519.1"/>
</dbReference>
<dbReference type="AlphaFoldDB" id="A0A1L3GQY5"/>
<dbReference type="GO" id="GO:0003904">
    <property type="term" value="F:deoxyribodipyrimidine photo-lyase activity"/>
    <property type="evidence" value="ECO:0007669"/>
    <property type="project" value="UniProtKB-EC"/>
</dbReference>
<dbReference type="SUPFAM" id="SSF52425">
    <property type="entry name" value="Cryptochrome/photolyase, N-terminal domain"/>
    <property type="match status" value="1"/>
</dbReference>
<evidence type="ECO:0000256" key="12">
    <source>
        <dbReference type="ARBA" id="ARBA00031671"/>
    </source>
</evidence>
<evidence type="ECO:0000313" key="15">
    <source>
        <dbReference type="EMBL" id="APG28359.1"/>
    </source>
</evidence>
<evidence type="ECO:0000256" key="3">
    <source>
        <dbReference type="ARBA" id="ARBA00006409"/>
    </source>
</evidence>
<dbReference type="EC" id="4.1.99.3" evidence="4"/>
<keyword evidence="8" id="KW-0274">FAD</keyword>
<evidence type="ECO:0000256" key="7">
    <source>
        <dbReference type="ARBA" id="ARBA00022763"/>
    </source>
</evidence>
<keyword evidence="11 15" id="KW-0456">Lyase</keyword>
<proteinExistence type="inferred from homology"/>
<dbReference type="SUPFAM" id="SSF48173">
    <property type="entry name" value="Cryptochrome/photolyase FAD-binding domain"/>
    <property type="match status" value="1"/>
</dbReference>
<dbReference type="Gene3D" id="1.25.40.80">
    <property type="match status" value="1"/>
</dbReference>
<dbReference type="PANTHER" id="PTHR10211">
    <property type="entry name" value="DEOXYRIBODIPYRIMIDINE PHOTOLYASE"/>
    <property type="match status" value="1"/>
</dbReference>
<dbReference type="InterPro" id="IPR036134">
    <property type="entry name" value="Crypto/Photolyase_FAD-like_sf"/>
</dbReference>
<comment type="similarity">
    <text evidence="3">Belongs to the DNA photolyase class-2 family.</text>
</comment>
<evidence type="ECO:0000256" key="1">
    <source>
        <dbReference type="ARBA" id="ARBA00001932"/>
    </source>
</evidence>
<dbReference type="Pfam" id="PF00875">
    <property type="entry name" value="DNA_photolyase"/>
    <property type="match status" value="1"/>
</dbReference>
<keyword evidence="10" id="KW-0234">DNA repair</keyword>
<dbReference type="Gene3D" id="3.40.50.620">
    <property type="entry name" value="HUPs"/>
    <property type="match status" value="1"/>
</dbReference>
<comment type="catalytic activity">
    <reaction evidence="13">
        <text>cyclobutadipyrimidine (in DNA) = 2 pyrimidine residues (in DNA).</text>
        <dbReference type="EC" id="4.1.99.3"/>
    </reaction>
</comment>
<dbReference type="GO" id="GO:0000719">
    <property type="term" value="P:photoreactive repair"/>
    <property type="evidence" value="ECO:0007669"/>
    <property type="project" value="TreeGrafter"/>
</dbReference>
<accession>A0A1L3GQY5</accession>
<dbReference type="PROSITE" id="PS51645">
    <property type="entry name" value="PHR_CRY_ALPHA_BETA"/>
    <property type="match status" value="1"/>
</dbReference>
<dbReference type="OrthoDB" id="9772484at2"/>
<protein>
    <recommendedName>
        <fullName evidence="5">Deoxyribodipyrimidine photo-lyase</fullName>
        <ecNumber evidence="4">4.1.99.3</ecNumber>
    </recommendedName>
    <alternativeName>
        <fullName evidence="12">DNA photolyase</fullName>
    </alternativeName>
</protein>
<comment type="cofactor">
    <cofactor evidence="1">
        <name>(6R)-5,10-methylene-5,6,7,8-tetrahydrofolate</name>
        <dbReference type="ChEBI" id="CHEBI:15636"/>
    </cofactor>
</comment>
<evidence type="ECO:0000256" key="5">
    <source>
        <dbReference type="ARBA" id="ARBA00014046"/>
    </source>
</evidence>
<dbReference type="InterPro" id="IPR014729">
    <property type="entry name" value="Rossmann-like_a/b/a_fold"/>
</dbReference>
<dbReference type="InterPro" id="IPR006050">
    <property type="entry name" value="DNA_photolyase_N"/>
</dbReference>
<dbReference type="Proteomes" id="UP000182517">
    <property type="component" value="Chromosome"/>
</dbReference>
<dbReference type="KEGG" id="pef:A7E78_11165"/>
<evidence type="ECO:0000256" key="9">
    <source>
        <dbReference type="ARBA" id="ARBA00023125"/>
    </source>
</evidence>
<evidence type="ECO:0000256" key="11">
    <source>
        <dbReference type="ARBA" id="ARBA00023239"/>
    </source>
</evidence>
<keyword evidence="16" id="KW-1185">Reference proteome</keyword>
<feature type="domain" description="Photolyase/cryptochrome alpha/beta" evidence="14">
    <location>
        <begin position="22"/>
        <end position="151"/>
    </location>
</feature>
<dbReference type="EMBL" id="CP015519">
    <property type="protein sequence ID" value="APG28359.1"/>
    <property type="molecule type" value="Genomic_DNA"/>
</dbReference>
<dbReference type="Gene3D" id="1.10.579.10">
    <property type="entry name" value="DNA Cyclobutane Dipyrimidine Photolyase, subunit A, domain 3"/>
    <property type="match status" value="1"/>
</dbReference>
<keyword evidence="9" id="KW-0238">DNA-binding</keyword>
<sequence length="489" mass="56301">MHAVPAERISTANDLPIQDRGRYVLYWMRAARRPFWNFSLQHAVQRAIELQRPLLIVETLACDEPCANLRHHHFALDGMADNARQFADKSVAYHPFVEQQPGQIGALLTQIGQETCLLVTDEHPLLEQRQQLSALAKALPICIEVIDGNGILPLRATDRDFTTAYSFRRFLQRQLAGHLLTMPLADPLRETRLPQLKKKPEILSKPESTFSDNLLKGQHNSLYQLPIDQQVQPVKQSGGYQAAEVLFERFLAEGLPRYVEQRNQPEREITSGLSAHLRWGHISPHQLVQRLLTQEGWTPGHLSLECRGQRSGWWGLNENSEAFLDQLITWRELGYQLCHRRDDYQQVDSLPEWAQQTLNHHADDPRPYLYSAEELAASQTHDALWNAAQRQLVREGRIHNYLRMLWGKKILEWSPSPKAALKVMIDLNDRLALDGRDPNSYSGIGWCLGRFDRAWGPERPIFGKIRYMSSLNTARKVSVKNYLRRYGPD</sequence>
<dbReference type="InterPro" id="IPR036155">
    <property type="entry name" value="Crypto/Photolyase_N_sf"/>
</dbReference>
<dbReference type="STRING" id="1842532.A7E78_11165"/>
<evidence type="ECO:0000256" key="6">
    <source>
        <dbReference type="ARBA" id="ARBA00022630"/>
    </source>
</evidence>
<dbReference type="FunFam" id="1.10.579.10:FF:000002">
    <property type="entry name" value="Deoxyribodipyrimidine photolyase"/>
    <property type="match status" value="1"/>
</dbReference>
<name>A0A1L3GQY5_9BACT</name>